<sequence length="207" mass="23152">MKNVMLDLETMGKGPRSAIVTIGAVFFDPMTGELGAEFEEHIHLSDSARFGEMDPDTVLWWMLQSDEARYAIAYDQGEGRRISLLEGIQKFEEWIRENMGSPEFYPFVRPYMWGNGAGFECTIMANAYTALGPLGLESWNGFQDRDVRTVVDMGRHLLGFDPKKDMPFEGVAHRALDDAKHQARYVSAIYQRIQAAVNGCGMVGGAA</sequence>
<protein>
    <submittedName>
        <fullName evidence="2">3'-5' exoribonuclease</fullName>
    </submittedName>
</protein>
<dbReference type="SUPFAM" id="SSF53098">
    <property type="entry name" value="Ribonuclease H-like"/>
    <property type="match status" value="1"/>
</dbReference>
<accession>A0A3L0VVF8</accession>
<gene>
    <name evidence="2" type="ORF">D9F05_00840</name>
</gene>
<comment type="caution">
    <text evidence="2">The sequence shown here is derived from an EMBL/GenBank/DDBJ whole genome shotgun (WGS) entry which is preliminary data.</text>
</comment>
<evidence type="ECO:0000313" key="2">
    <source>
        <dbReference type="EMBL" id="MHO02939.1"/>
    </source>
</evidence>
<dbReference type="GO" id="GO:0003676">
    <property type="term" value="F:nucleic acid binding"/>
    <property type="evidence" value="ECO:0007669"/>
    <property type="project" value="InterPro"/>
</dbReference>
<dbReference type="InterPro" id="IPR012337">
    <property type="entry name" value="RNaseH-like_sf"/>
</dbReference>
<dbReference type="Pfam" id="PF16473">
    <property type="entry name" value="Rv2179c-like"/>
    <property type="match status" value="1"/>
</dbReference>
<proteinExistence type="predicted"/>
<reference evidence="2" key="1">
    <citation type="submission" date="2018-10" db="EMBL/GenBank/DDBJ databases">
        <authorList>
            <consortium name="NARMS: The National Antimicrobial Resistance Monitoring System"/>
        </authorList>
    </citation>
    <scope>NUCLEOTIDE SEQUENCE [LARGE SCALE GENOMIC DNA]</scope>
    <source>
        <strain evidence="2">CVM N17EC0388</strain>
    </source>
</reference>
<dbReference type="Gene3D" id="3.30.420.10">
    <property type="entry name" value="Ribonuclease H-like superfamily/Ribonuclease H"/>
    <property type="match status" value="1"/>
</dbReference>
<organism evidence="2">
    <name type="scientific">Escherichia coli</name>
    <dbReference type="NCBI Taxonomy" id="562"/>
    <lineage>
        <taxon>Bacteria</taxon>
        <taxon>Pseudomonadati</taxon>
        <taxon>Pseudomonadota</taxon>
        <taxon>Gammaproteobacteria</taxon>
        <taxon>Enterobacterales</taxon>
        <taxon>Enterobacteriaceae</taxon>
        <taxon>Escherichia</taxon>
    </lineage>
</organism>
<evidence type="ECO:0000259" key="1">
    <source>
        <dbReference type="Pfam" id="PF16473"/>
    </source>
</evidence>
<dbReference type="InterPro" id="IPR036397">
    <property type="entry name" value="RNaseH_sf"/>
</dbReference>
<dbReference type="AlphaFoldDB" id="A0A3L0VVF8"/>
<dbReference type="InterPro" id="IPR033390">
    <property type="entry name" value="Rv2179c-like"/>
</dbReference>
<dbReference type="EMBL" id="RNRV01000001">
    <property type="protein sequence ID" value="MHO02939.1"/>
    <property type="molecule type" value="Genomic_DNA"/>
</dbReference>
<name>A0A3L0VVF8_ECOLX</name>
<feature type="domain" description="3'-5' exoribonuclease Rv2179c-like" evidence="1">
    <location>
        <begin position="2"/>
        <end position="189"/>
    </location>
</feature>